<keyword evidence="7 14" id="KW-0418">Kinase</keyword>
<evidence type="ECO:0000256" key="7">
    <source>
        <dbReference type="ARBA" id="ARBA00022777"/>
    </source>
</evidence>
<evidence type="ECO:0000256" key="8">
    <source>
        <dbReference type="ARBA" id="ARBA00022840"/>
    </source>
</evidence>
<keyword evidence="10" id="KW-0443">Lipid metabolism</keyword>
<accession>A0A212QYP6</accession>
<dbReference type="PANTHER" id="PTHR12358:SF106">
    <property type="entry name" value="LIPID KINASE YEGS"/>
    <property type="match status" value="1"/>
</dbReference>
<dbReference type="GO" id="GO:0008654">
    <property type="term" value="P:phospholipid biosynthetic process"/>
    <property type="evidence" value="ECO:0007669"/>
    <property type="project" value="UniProtKB-KW"/>
</dbReference>
<dbReference type="GO" id="GO:0004143">
    <property type="term" value="F:ATP-dependent diacylglycerol kinase activity"/>
    <property type="evidence" value="ECO:0007669"/>
    <property type="project" value="TreeGrafter"/>
</dbReference>
<dbReference type="GO" id="GO:0005524">
    <property type="term" value="F:ATP binding"/>
    <property type="evidence" value="ECO:0007669"/>
    <property type="project" value="UniProtKB-KW"/>
</dbReference>
<dbReference type="InterPro" id="IPR005218">
    <property type="entry name" value="Diacylglycerol/lipid_kinase"/>
</dbReference>
<proteinExistence type="inferred from homology"/>
<evidence type="ECO:0000313" key="15">
    <source>
        <dbReference type="Proteomes" id="UP000197025"/>
    </source>
</evidence>
<evidence type="ECO:0000256" key="4">
    <source>
        <dbReference type="ARBA" id="ARBA00022679"/>
    </source>
</evidence>
<dbReference type="PANTHER" id="PTHR12358">
    <property type="entry name" value="SPHINGOSINE KINASE"/>
    <property type="match status" value="1"/>
</dbReference>
<keyword evidence="12" id="KW-1208">Phospholipid metabolism</keyword>
<sequence>MQPPRRVMIIYNPAAGPREMTREIQAVARRWEGRGWSVIIRITERPGMATELAHEAALEGFDWVVAAGGDGTVNEVANGLVGLPSALGVLPVGTGNVWARQLGLPTYPLVHPLRVQVAAQLLEAARIHLIDVGRANGRYFLLWAGIGLDAQVAQQMEPRDRGTKRLGALAYLIAAALIARDFPAMRATVFIDGRRRIRGRTLVVLVANAQLYGGLVRIAPQALLDDGYLNICVFRGMGLPWALRHFINVFGGRHLQDPAVKFFTGRQVLVETRPVVPVQVDGEPIGHTPMVFEVVPRSLRILVPPTAPASLFRDST</sequence>
<organism evidence="14 15">
    <name type="scientific">Thermoflexus hugenholtzii JAD2</name>
    <dbReference type="NCBI Taxonomy" id="877466"/>
    <lineage>
        <taxon>Bacteria</taxon>
        <taxon>Bacillati</taxon>
        <taxon>Chloroflexota</taxon>
        <taxon>Thermoflexia</taxon>
        <taxon>Thermoflexales</taxon>
        <taxon>Thermoflexaceae</taxon>
        <taxon>Thermoflexus</taxon>
    </lineage>
</organism>
<evidence type="ECO:0000256" key="1">
    <source>
        <dbReference type="ARBA" id="ARBA00001946"/>
    </source>
</evidence>
<keyword evidence="6" id="KW-0547">Nucleotide-binding</keyword>
<evidence type="ECO:0000256" key="6">
    <source>
        <dbReference type="ARBA" id="ARBA00022741"/>
    </source>
</evidence>
<dbReference type="OrthoDB" id="142078at2"/>
<evidence type="ECO:0000256" key="10">
    <source>
        <dbReference type="ARBA" id="ARBA00023098"/>
    </source>
</evidence>
<dbReference type="InterPro" id="IPR016064">
    <property type="entry name" value="NAD/diacylglycerol_kinase_sf"/>
</dbReference>
<comment type="cofactor">
    <cofactor evidence="1">
        <name>Mg(2+)</name>
        <dbReference type="ChEBI" id="CHEBI:18420"/>
    </cofactor>
</comment>
<dbReference type="InterPro" id="IPR001206">
    <property type="entry name" value="Diacylglycerol_kinase_cat_dom"/>
</dbReference>
<dbReference type="InterPro" id="IPR045540">
    <property type="entry name" value="YegS/DAGK_C"/>
</dbReference>
<keyword evidence="4" id="KW-0808">Transferase</keyword>
<dbReference type="AlphaFoldDB" id="A0A212QYP6"/>
<dbReference type="SMART" id="SM00046">
    <property type="entry name" value="DAGKc"/>
    <property type="match status" value="1"/>
</dbReference>
<dbReference type="InParanoid" id="A0A212QYP6"/>
<keyword evidence="9" id="KW-0460">Magnesium</keyword>
<comment type="similarity">
    <text evidence="2">Belongs to the diacylglycerol/lipid kinase family.</text>
</comment>
<dbReference type="EMBL" id="FYEK01000027">
    <property type="protein sequence ID" value="SNB64857.1"/>
    <property type="molecule type" value="Genomic_DNA"/>
</dbReference>
<dbReference type="RefSeq" id="WP_088571131.1">
    <property type="nucleotide sequence ID" value="NZ_FYEK01000027.1"/>
</dbReference>
<evidence type="ECO:0000256" key="11">
    <source>
        <dbReference type="ARBA" id="ARBA00023209"/>
    </source>
</evidence>
<dbReference type="InterPro" id="IPR017438">
    <property type="entry name" value="ATP-NAD_kinase_N"/>
</dbReference>
<dbReference type="NCBIfam" id="TIGR00147">
    <property type="entry name" value="YegS/Rv2252/BmrU family lipid kinase"/>
    <property type="match status" value="1"/>
</dbReference>
<dbReference type="InterPro" id="IPR050187">
    <property type="entry name" value="Lipid_Phosphate_FormReg"/>
</dbReference>
<evidence type="ECO:0000256" key="2">
    <source>
        <dbReference type="ARBA" id="ARBA00005983"/>
    </source>
</evidence>
<dbReference type="SUPFAM" id="SSF111331">
    <property type="entry name" value="NAD kinase/diacylglycerol kinase-like"/>
    <property type="match status" value="1"/>
</dbReference>
<evidence type="ECO:0000256" key="9">
    <source>
        <dbReference type="ARBA" id="ARBA00022842"/>
    </source>
</evidence>
<dbReference type="GO" id="GO:0005886">
    <property type="term" value="C:plasma membrane"/>
    <property type="evidence" value="ECO:0007669"/>
    <property type="project" value="TreeGrafter"/>
</dbReference>
<feature type="domain" description="DAGKc" evidence="13">
    <location>
        <begin position="2"/>
        <end position="139"/>
    </location>
</feature>
<dbReference type="Pfam" id="PF00781">
    <property type="entry name" value="DAGK_cat"/>
    <property type="match status" value="1"/>
</dbReference>
<keyword evidence="11" id="KW-0594">Phospholipid biosynthesis</keyword>
<dbReference type="Proteomes" id="UP000197025">
    <property type="component" value="Unassembled WGS sequence"/>
</dbReference>
<evidence type="ECO:0000313" key="14">
    <source>
        <dbReference type="EMBL" id="SNB64857.1"/>
    </source>
</evidence>
<keyword evidence="15" id="KW-1185">Reference proteome</keyword>
<keyword evidence="3" id="KW-0444">Lipid biosynthesis</keyword>
<dbReference type="Gene3D" id="2.60.200.40">
    <property type="match status" value="1"/>
</dbReference>
<dbReference type="FunCoup" id="A0A212QYP6">
    <property type="interactions" value="287"/>
</dbReference>
<reference evidence="15" key="1">
    <citation type="submission" date="2017-06" db="EMBL/GenBank/DDBJ databases">
        <authorList>
            <person name="Varghese N."/>
            <person name="Submissions S."/>
        </authorList>
    </citation>
    <scope>NUCLEOTIDE SEQUENCE [LARGE SCALE GENOMIC DNA]</scope>
    <source>
        <strain evidence="15">JAD2</strain>
    </source>
</reference>
<dbReference type="GO" id="GO:0046872">
    <property type="term" value="F:metal ion binding"/>
    <property type="evidence" value="ECO:0007669"/>
    <property type="project" value="UniProtKB-KW"/>
</dbReference>
<dbReference type="Gene3D" id="3.40.50.10330">
    <property type="entry name" value="Probable inorganic polyphosphate/atp-NAD kinase, domain 1"/>
    <property type="match status" value="1"/>
</dbReference>
<evidence type="ECO:0000256" key="12">
    <source>
        <dbReference type="ARBA" id="ARBA00023264"/>
    </source>
</evidence>
<dbReference type="Pfam" id="PF19279">
    <property type="entry name" value="YegS_C"/>
    <property type="match status" value="1"/>
</dbReference>
<evidence type="ECO:0000256" key="5">
    <source>
        <dbReference type="ARBA" id="ARBA00022723"/>
    </source>
</evidence>
<name>A0A212QYP6_9CHLR</name>
<evidence type="ECO:0000256" key="3">
    <source>
        <dbReference type="ARBA" id="ARBA00022516"/>
    </source>
</evidence>
<keyword evidence="8" id="KW-0067">ATP-binding</keyword>
<protein>
    <submittedName>
        <fullName evidence="14">Lipid kinase, YegS/Rv2252/BmrU family</fullName>
    </submittedName>
</protein>
<dbReference type="PROSITE" id="PS50146">
    <property type="entry name" value="DAGK"/>
    <property type="match status" value="1"/>
</dbReference>
<gene>
    <name evidence="14" type="ORF">SAMN02746019_00008820</name>
</gene>
<keyword evidence="5" id="KW-0479">Metal-binding</keyword>
<evidence type="ECO:0000259" key="13">
    <source>
        <dbReference type="PROSITE" id="PS50146"/>
    </source>
</evidence>